<organism evidence="1 2">
    <name type="scientific">Paenibacillus rhizosphaerae</name>
    <dbReference type="NCBI Taxonomy" id="297318"/>
    <lineage>
        <taxon>Bacteria</taxon>
        <taxon>Bacillati</taxon>
        <taxon>Bacillota</taxon>
        <taxon>Bacilli</taxon>
        <taxon>Bacillales</taxon>
        <taxon>Paenibacillaceae</taxon>
        <taxon>Paenibacillus</taxon>
    </lineage>
</organism>
<dbReference type="EMBL" id="JACHXJ010000001">
    <property type="protein sequence ID" value="MBB3126002.1"/>
    <property type="molecule type" value="Genomic_DNA"/>
</dbReference>
<accession>A0A839THB4</accession>
<dbReference type="AlphaFoldDB" id="A0A839THB4"/>
<protein>
    <submittedName>
        <fullName evidence="1">Uncharacterized protein</fullName>
    </submittedName>
</protein>
<gene>
    <name evidence="1" type="ORF">FHS19_000656</name>
</gene>
<comment type="caution">
    <text evidence="1">The sequence shown here is derived from an EMBL/GenBank/DDBJ whole genome shotgun (WGS) entry which is preliminary data.</text>
</comment>
<reference evidence="1 2" key="1">
    <citation type="submission" date="2020-08" db="EMBL/GenBank/DDBJ databases">
        <title>Genomic Encyclopedia of Type Strains, Phase III (KMG-III): the genomes of soil and plant-associated and newly described type strains.</title>
        <authorList>
            <person name="Whitman W."/>
        </authorList>
    </citation>
    <scope>NUCLEOTIDE SEQUENCE [LARGE SCALE GENOMIC DNA]</scope>
    <source>
        <strain evidence="1 2">CECT 5831</strain>
    </source>
</reference>
<sequence>MIETKENDGLLGSPGGLSMSSRCSLIVGLILGER</sequence>
<evidence type="ECO:0000313" key="1">
    <source>
        <dbReference type="EMBL" id="MBB3126002.1"/>
    </source>
</evidence>
<proteinExistence type="predicted"/>
<evidence type="ECO:0000313" key="2">
    <source>
        <dbReference type="Proteomes" id="UP000517523"/>
    </source>
</evidence>
<name>A0A839THB4_9BACL</name>
<dbReference type="Proteomes" id="UP000517523">
    <property type="component" value="Unassembled WGS sequence"/>
</dbReference>